<dbReference type="KEGG" id="vgu:HYG85_17585"/>
<dbReference type="PANTHER" id="PTHR12526:SF638">
    <property type="entry name" value="SPORE COAT PROTEIN SA"/>
    <property type="match status" value="1"/>
</dbReference>
<evidence type="ECO:0000313" key="3">
    <source>
        <dbReference type="Proteomes" id="UP000677305"/>
    </source>
</evidence>
<reference evidence="2 3" key="1">
    <citation type="submission" date="2020-07" db="EMBL/GenBank/DDBJ databases">
        <title>Vallitalea guaymasensis genome.</title>
        <authorList>
            <person name="Postec A."/>
        </authorList>
    </citation>
    <scope>NUCLEOTIDE SEQUENCE [LARGE SCALE GENOMIC DNA]</scope>
    <source>
        <strain evidence="2 3">Ra1766G1</strain>
    </source>
</reference>
<gene>
    <name evidence="2" type="ORF">HYG85_17585</name>
</gene>
<evidence type="ECO:0000259" key="1">
    <source>
        <dbReference type="Pfam" id="PF00534"/>
    </source>
</evidence>
<proteinExistence type="predicted"/>
<dbReference type="GO" id="GO:0016757">
    <property type="term" value="F:glycosyltransferase activity"/>
    <property type="evidence" value="ECO:0007669"/>
    <property type="project" value="InterPro"/>
</dbReference>
<dbReference type="Pfam" id="PF00534">
    <property type="entry name" value="Glycos_transf_1"/>
    <property type="match status" value="1"/>
</dbReference>
<dbReference type="AlphaFoldDB" id="A0A8J8MD04"/>
<sequence>MNIAFICTEKLPVPPVLGGAIQIYIDNILPIISKEHHITVFTVLKGGLPEHEKVGNVTFIRVKGRTKSEYIKEVENKISLIHDKLDLIHVFNRPRWVRQLSRVAPNTYFSLSLHNEMMLPKKINPPQAKECIDKVEFITTVSKFIGNEVINMYPSAKGKVFPVYSAADINIYHPVGSKKAIENKKELLKKHNIEDHKVVICVSRLSPKKGQQIVMEAMKIVMESHPKTALVLVGSKWYGSDEIDEFTSMLHGKANELKGPVIFTGFLTPDEVPKLYNIADIFVCASQWREPLARIHYEGMAAGLPIITTNRGGNSELFEQNVNGIVLDDYDNPIAMAEKINYLLDHEDQAKAMGKKARKDAEENYTFQRVSKQLLSLFNKVKKHHNIKR</sequence>
<dbReference type="SUPFAM" id="SSF53756">
    <property type="entry name" value="UDP-Glycosyltransferase/glycogen phosphorylase"/>
    <property type="match status" value="1"/>
</dbReference>
<name>A0A8J8MD04_9FIRM</name>
<dbReference type="Proteomes" id="UP000677305">
    <property type="component" value="Chromosome"/>
</dbReference>
<organism evidence="2 3">
    <name type="scientific">Vallitalea guaymasensis</name>
    <dbReference type="NCBI Taxonomy" id="1185412"/>
    <lineage>
        <taxon>Bacteria</taxon>
        <taxon>Bacillati</taxon>
        <taxon>Bacillota</taxon>
        <taxon>Clostridia</taxon>
        <taxon>Lachnospirales</taxon>
        <taxon>Vallitaleaceae</taxon>
        <taxon>Vallitalea</taxon>
    </lineage>
</organism>
<protein>
    <submittedName>
        <fullName evidence="2">Glycosyltransferase family 4 protein</fullName>
    </submittedName>
</protein>
<dbReference type="InterPro" id="IPR001296">
    <property type="entry name" value="Glyco_trans_1"/>
</dbReference>
<accession>A0A8J8MD04</accession>
<keyword evidence="3" id="KW-1185">Reference proteome</keyword>
<dbReference type="Gene3D" id="3.40.50.2000">
    <property type="entry name" value="Glycogen Phosphorylase B"/>
    <property type="match status" value="2"/>
</dbReference>
<feature type="domain" description="Glycosyl transferase family 1" evidence="1">
    <location>
        <begin position="184"/>
        <end position="359"/>
    </location>
</feature>
<evidence type="ECO:0000313" key="2">
    <source>
        <dbReference type="EMBL" id="QUH30627.1"/>
    </source>
</evidence>
<dbReference type="RefSeq" id="WP_212690772.1">
    <property type="nucleotide sequence ID" value="NZ_CP058561.1"/>
</dbReference>
<dbReference type="PANTHER" id="PTHR12526">
    <property type="entry name" value="GLYCOSYLTRANSFERASE"/>
    <property type="match status" value="1"/>
</dbReference>
<dbReference type="EMBL" id="CP058561">
    <property type="protein sequence ID" value="QUH30627.1"/>
    <property type="molecule type" value="Genomic_DNA"/>
</dbReference>
<dbReference type="CDD" id="cd03801">
    <property type="entry name" value="GT4_PimA-like"/>
    <property type="match status" value="1"/>
</dbReference>